<dbReference type="EMBL" id="HACM01005413">
    <property type="protein sequence ID" value="CRZ05855.1"/>
    <property type="molecule type" value="Transcribed_RNA"/>
</dbReference>
<evidence type="ECO:0000313" key="1">
    <source>
        <dbReference type="EMBL" id="CRZ05855.1"/>
    </source>
</evidence>
<sequence>MPAVSETIFDLIPSPDPIPSRPDRYICRMPWNTPPTSSTIGIASSTQIPITNLSGSLSPPPSAHQYRHERALFGRSSSCRPEPADYLRKSVRSLPVPRKDHIDRHRCSTKPSLPHHNQSPIIGLTTDKNFIKVDQHFFSQFRSFRCFLFFSPLNLFGFFCFSPR</sequence>
<name>A0A0H5QVD0_9EUKA</name>
<accession>A0A0H5QVD0</accession>
<organism evidence="1">
    <name type="scientific">Spongospora subterranea</name>
    <dbReference type="NCBI Taxonomy" id="70186"/>
    <lineage>
        <taxon>Eukaryota</taxon>
        <taxon>Sar</taxon>
        <taxon>Rhizaria</taxon>
        <taxon>Endomyxa</taxon>
        <taxon>Phytomyxea</taxon>
        <taxon>Plasmodiophorida</taxon>
        <taxon>Plasmodiophoridae</taxon>
        <taxon>Spongospora</taxon>
    </lineage>
</organism>
<reference evidence="1" key="1">
    <citation type="submission" date="2015-04" db="EMBL/GenBank/DDBJ databases">
        <title>The genome sequence of the plant pathogenic Rhizarian Plasmodiophora brassicae reveals insights in its biotrophic life cycle and the origin of chitin synthesis.</title>
        <authorList>
            <person name="Schwelm A."/>
            <person name="Fogelqvist J."/>
            <person name="Knaust A."/>
            <person name="Julke S."/>
            <person name="Lilja T."/>
            <person name="Dhandapani V."/>
            <person name="Bonilla-Rosso G."/>
            <person name="Karlsson M."/>
            <person name="Shevchenko A."/>
            <person name="Choi S.R."/>
            <person name="Kim H.G."/>
            <person name="Park J.Y."/>
            <person name="Lim Y.P."/>
            <person name="Ludwig-Muller J."/>
            <person name="Dixelius C."/>
        </authorList>
    </citation>
    <scope>NUCLEOTIDE SEQUENCE</scope>
    <source>
        <tissue evidence="1">Potato root galls</tissue>
    </source>
</reference>
<protein>
    <submittedName>
        <fullName evidence="1">Uncharacterized protein</fullName>
    </submittedName>
</protein>
<proteinExistence type="predicted"/>
<dbReference type="AlphaFoldDB" id="A0A0H5QVD0"/>